<reference evidence="2" key="1">
    <citation type="journal article" date="2019" name="Int. J. Syst. Evol. Microbiol.">
        <title>The Global Catalogue of Microorganisms (GCM) 10K type strain sequencing project: providing services to taxonomists for standard genome sequencing and annotation.</title>
        <authorList>
            <consortium name="The Broad Institute Genomics Platform"/>
            <consortium name="The Broad Institute Genome Sequencing Center for Infectious Disease"/>
            <person name="Wu L."/>
            <person name="Ma J."/>
        </authorList>
    </citation>
    <scope>NUCLEOTIDE SEQUENCE [LARGE SCALE GENOMIC DNA]</scope>
    <source>
        <strain evidence="2">WLHS5</strain>
    </source>
</reference>
<keyword evidence="2" id="KW-1185">Reference proteome</keyword>
<dbReference type="InterPro" id="IPR046193">
    <property type="entry name" value="DUF6221"/>
</dbReference>
<protein>
    <submittedName>
        <fullName evidence="1">DUF6221 family protein</fullName>
    </submittedName>
</protein>
<dbReference type="RefSeq" id="WP_380664068.1">
    <property type="nucleotide sequence ID" value="NZ_JBHTCJ010000001.1"/>
</dbReference>
<evidence type="ECO:0000313" key="1">
    <source>
        <dbReference type="EMBL" id="MFC7340344.1"/>
    </source>
</evidence>
<accession>A0ABW2LEV5</accession>
<comment type="caution">
    <text evidence="1">The sequence shown here is derived from an EMBL/GenBank/DDBJ whole genome shotgun (WGS) entry which is preliminary data.</text>
</comment>
<sequence>MDRFVRFLRRQLDIDLELLRQARHDEETGKTAPPAAAAVLTSLRGFRECELKTRLLTTHQHCGTGTGPCDTLKETYPEQDERGCPTKALLGLPYTDRPGYQQRWRP</sequence>
<dbReference type="Proteomes" id="UP001596504">
    <property type="component" value="Unassembled WGS sequence"/>
</dbReference>
<dbReference type="EMBL" id="JBHTCJ010000001">
    <property type="protein sequence ID" value="MFC7340344.1"/>
    <property type="molecule type" value="Genomic_DNA"/>
</dbReference>
<proteinExistence type="predicted"/>
<evidence type="ECO:0000313" key="2">
    <source>
        <dbReference type="Proteomes" id="UP001596504"/>
    </source>
</evidence>
<gene>
    <name evidence="1" type="ORF">ACFQRI_02890</name>
</gene>
<dbReference type="Pfam" id="PF19730">
    <property type="entry name" value="DUF6221"/>
    <property type="match status" value="1"/>
</dbReference>
<name>A0ABW2LEV5_9PSEU</name>
<organism evidence="1 2">
    <name type="scientific">Saccharopolyspora griseoalba</name>
    <dbReference type="NCBI Taxonomy" id="1431848"/>
    <lineage>
        <taxon>Bacteria</taxon>
        <taxon>Bacillati</taxon>
        <taxon>Actinomycetota</taxon>
        <taxon>Actinomycetes</taxon>
        <taxon>Pseudonocardiales</taxon>
        <taxon>Pseudonocardiaceae</taxon>
        <taxon>Saccharopolyspora</taxon>
    </lineage>
</organism>